<reference evidence="1 2" key="1">
    <citation type="submission" date="2016-07" db="EMBL/GenBank/DDBJ databases">
        <title>Draft genome sequence of Methyloligella halotolerans C2T (VKM B-2706T=CCUG 61687T=DSM 25045T), a halotolerant polyhydroxybutyrate accumulating methylotroph.</title>
        <authorList>
            <person name="Vasilenko O.V."/>
            <person name="Doronina N.V."/>
            <person name="Poroshina M.N."/>
            <person name="Tarlachkov S.V."/>
            <person name="Trotsenko Y.A."/>
        </authorList>
    </citation>
    <scope>NUCLEOTIDE SEQUENCE [LARGE SCALE GENOMIC DNA]</scope>
    <source>
        <strain evidence="1 2">VKM B-2706</strain>
    </source>
</reference>
<evidence type="ECO:0000313" key="1">
    <source>
        <dbReference type="EMBL" id="ODA67698.1"/>
    </source>
</evidence>
<dbReference type="Proteomes" id="UP000095087">
    <property type="component" value="Unassembled WGS sequence"/>
</dbReference>
<organism evidence="1 2">
    <name type="scientific">Methyloligella halotolerans</name>
    <dbReference type="NCBI Taxonomy" id="1177755"/>
    <lineage>
        <taxon>Bacteria</taxon>
        <taxon>Pseudomonadati</taxon>
        <taxon>Pseudomonadota</taxon>
        <taxon>Alphaproteobacteria</taxon>
        <taxon>Hyphomicrobiales</taxon>
        <taxon>Hyphomicrobiaceae</taxon>
        <taxon>Methyloligella</taxon>
    </lineage>
</organism>
<name>A0A1E2S029_9HYPH</name>
<keyword evidence="2" id="KW-1185">Reference proteome</keyword>
<protein>
    <recommendedName>
        <fullName evidence="3">HicB-like antitoxin of toxin-antitoxin system domain-containing protein</fullName>
    </recommendedName>
</protein>
<dbReference type="RefSeq" id="WP_141693910.1">
    <property type="nucleotide sequence ID" value="NZ_MASI01000003.1"/>
</dbReference>
<proteinExistence type="predicted"/>
<dbReference type="AlphaFoldDB" id="A0A1E2S029"/>
<dbReference type="EMBL" id="MASI01000003">
    <property type="protein sequence ID" value="ODA67698.1"/>
    <property type="molecule type" value="Genomic_DNA"/>
</dbReference>
<gene>
    <name evidence="1" type="ORF">A7A08_01733</name>
</gene>
<accession>A0A1E2S029</accession>
<sequence length="86" mass="9737">MITFYWACEVIYTPGGRYRVSPCAIGCCDGEGDTLQEAQDMAREKLQKRLNDRESEVMIAMVTNDVIDPADIVSGRRVRIPVRMPK</sequence>
<evidence type="ECO:0000313" key="2">
    <source>
        <dbReference type="Proteomes" id="UP000095087"/>
    </source>
</evidence>
<evidence type="ECO:0008006" key="3">
    <source>
        <dbReference type="Google" id="ProtNLM"/>
    </source>
</evidence>
<comment type="caution">
    <text evidence="1">The sequence shown here is derived from an EMBL/GenBank/DDBJ whole genome shotgun (WGS) entry which is preliminary data.</text>
</comment>